<dbReference type="AlphaFoldDB" id="A0A495J724"/>
<keyword evidence="2" id="KW-1185">Reference proteome</keyword>
<gene>
    <name evidence="1" type="ORF">BDD43_4785</name>
</gene>
<evidence type="ECO:0000313" key="1">
    <source>
        <dbReference type="EMBL" id="RKR84543.1"/>
    </source>
</evidence>
<accession>A0A495J724</accession>
<name>A0A495J724_9SPHI</name>
<dbReference type="RefSeq" id="WP_246001756.1">
    <property type="nucleotide sequence ID" value="NZ_RBKU01000001.1"/>
</dbReference>
<evidence type="ECO:0000313" key="2">
    <source>
        <dbReference type="Proteomes" id="UP000268007"/>
    </source>
</evidence>
<dbReference type="EMBL" id="RBKU01000001">
    <property type="protein sequence ID" value="RKR84543.1"/>
    <property type="molecule type" value="Genomic_DNA"/>
</dbReference>
<reference evidence="1 2" key="1">
    <citation type="submission" date="2018-10" db="EMBL/GenBank/DDBJ databases">
        <title>Genomic Encyclopedia of Archaeal and Bacterial Type Strains, Phase II (KMG-II): from individual species to whole genera.</title>
        <authorList>
            <person name="Goeker M."/>
        </authorList>
    </citation>
    <scope>NUCLEOTIDE SEQUENCE [LARGE SCALE GENOMIC DNA]</scope>
    <source>
        <strain evidence="1 2">DSM 18602</strain>
    </source>
</reference>
<protein>
    <submittedName>
        <fullName evidence="1">Uncharacterized protein DUF707</fullName>
    </submittedName>
</protein>
<sequence length="280" mass="32813">MIRKNIVIAPCGNKTPVFKDYWLSGGHERNFDLCLLFYHADIDEPDLYAEADYFFHLKNFKFKMIHELLTVIKPEWLGQYEYFYFIDDDIAIDTLSINKMFDTARALDLWIAQASLTSDSHCSWPILMHNPDCYLRFMGQVEVMAPLFNRFALEKCMPSFIVNESSWGLDSVWSKMLDYPTNKLAVIDAIQMKHLNPVGGGELYKKINEDPHESWDAVVEEFGATKNSFTEHGRFLIVDRKRNRVLRMFNKMSEKIDKTKQAYLDYGLSYRIKNRLGIKI</sequence>
<comment type="caution">
    <text evidence="1">The sequence shown here is derived from an EMBL/GenBank/DDBJ whole genome shotgun (WGS) entry which is preliminary data.</text>
</comment>
<dbReference type="Proteomes" id="UP000268007">
    <property type="component" value="Unassembled WGS sequence"/>
</dbReference>
<proteinExistence type="predicted"/>
<organism evidence="1 2">
    <name type="scientific">Mucilaginibacter gracilis</name>
    <dbReference type="NCBI Taxonomy" id="423350"/>
    <lineage>
        <taxon>Bacteria</taxon>
        <taxon>Pseudomonadati</taxon>
        <taxon>Bacteroidota</taxon>
        <taxon>Sphingobacteriia</taxon>
        <taxon>Sphingobacteriales</taxon>
        <taxon>Sphingobacteriaceae</taxon>
        <taxon>Mucilaginibacter</taxon>
    </lineage>
</organism>